<keyword evidence="4" id="KW-1185">Reference proteome</keyword>
<evidence type="ECO:0008006" key="5">
    <source>
        <dbReference type="Google" id="ProtNLM"/>
    </source>
</evidence>
<feature type="signal peptide" evidence="2">
    <location>
        <begin position="1"/>
        <end position="21"/>
    </location>
</feature>
<dbReference type="EMBL" id="JAUYVI010000010">
    <property type="protein sequence ID" value="MDQ7251261.1"/>
    <property type="molecule type" value="Genomic_DNA"/>
</dbReference>
<evidence type="ECO:0000313" key="3">
    <source>
        <dbReference type="EMBL" id="MDQ7251261.1"/>
    </source>
</evidence>
<protein>
    <recommendedName>
        <fullName evidence="5">RcnB family protein</fullName>
    </recommendedName>
</protein>
<name>A0ABU0YW91_9PROT</name>
<dbReference type="Proteomes" id="UP001230156">
    <property type="component" value="Unassembled WGS sequence"/>
</dbReference>
<sequence>MRLLLQISVGLLIGLSGIAQCAAQSEPGAAQTGGPSVGDIIIDAAARRILRDYFARNADAWVAANPDQASGNNKRKNKHKNLPPGIAKKGSLPPGLAKQLVRNGHLPPGLEYRDLPPDLIVQLPPLAPDYRYVIADDRVMLIRAATNVILDILQVPAL</sequence>
<feature type="chain" id="PRO_5045763179" description="RcnB family protein" evidence="2">
    <location>
        <begin position="22"/>
        <end position="158"/>
    </location>
</feature>
<organism evidence="3 4">
    <name type="scientific">Dongia sedimenti</name>
    <dbReference type="NCBI Taxonomy" id="3064282"/>
    <lineage>
        <taxon>Bacteria</taxon>
        <taxon>Pseudomonadati</taxon>
        <taxon>Pseudomonadota</taxon>
        <taxon>Alphaproteobacteria</taxon>
        <taxon>Rhodospirillales</taxon>
        <taxon>Dongiaceae</taxon>
        <taxon>Dongia</taxon>
    </lineage>
</organism>
<dbReference type="Gene3D" id="3.10.450.160">
    <property type="entry name" value="inner membrane protein cigr"/>
    <property type="match status" value="1"/>
</dbReference>
<keyword evidence="2" id="KW-0732">Signal</keyword>
<comment type="caution">
    <text evidence="3">The sequence shown here is derived from an EMBL/GenBank/DDBJ whole genome shotgun (WGS) entry which is preliminary data.</text>
</comment>
<evidence type="ECO:0000313" key="4">
    <source>
        <dbReference type="Proteomes" id="UP001230156"/>
    </source>
</evidence>
<dbReference type="RefSeq" id="WP_379961460.1">
    <property type="nucleotide sequence ID" value="NZ_JAUYVI010000010.1"/>
</dbReference>
<feature type="region of interest" description="Disordered" evidence="1">
    <location>
        <begin position="66"/>
        <end position="90"/>
    </location>
</feature>
<reference evidence="4" key="1">
    <citation type="submission" date="2023-08" db="EMBL/GenBank/DDBJ databases">
        <title>Rhodospirillaceae gen. nov., a novel taxon isolated from the Yangtze River Yuezi River estuary sludge.</title>
        <authorList>
            <person name="Ruan L."/>
        </authorList>
    </citation>
    <scope>NUCLEOTIDE SEQUENCE [LARGE SCALE GENOMIC DNA]</scope>
    <source>
        <strain evidence="4">R-7</strain>
    </source>
</reference>
<evidence type="ECO:0000256" key="1">
    <source>
        <dbReference type="SAM" id="MobiDB-lite"/>
    </source>
</evidence>
<proteinExistence type="predicted"/>
<gene>
    <name evidence="3" type="ORF">Q8A70_26480</name>
</gene>
<accession>A0ABU0YW91</accession>
<evidence type="ECO:0000256" key="2">
    <source>
        <dbReference type="SAM" id="SignalP"/>
    </source>
</evidence>